<comment type="caution">
    <text evidence="2">The sequence shown here is derived from an EMBL/GenBank/DDBJ whole genome shotgun (WGS) entry which is preliminary data.</text>
</comment>
<dbReference type="AlphaFoldDB" id="A0A8S4DL96"/>
<organism evidence="2 3">
    <name type="scientific">Plutella xylostella</name>
    <name type="common">Diamondback moth</name>
    <name type="synonym">Plutella maculipennis</name>
    <dbReference type="NCBI Taxonomy" id="51655"/>
    <lineage>
        <taxon>Eukaryota</taxon>
        <taxon>Metazoa</taxon>
        <taxon>Ecdysozoa</taxon>
        <taxon>Arthropoda</taxon>
        <taxon>Hexapoda</taxon>
        <taxon>Insecta</taxon>
        <taxon>Pterygota</taxon>
        <taxon>Neoptera</taxon>
        <taxon>Endopterygota</taxon>
        <taxon>Lepidoptera</taxon>
        <taxon>Glossata</taxon>
        <taxon>Ditrysia</taxon>
        <taxon>Yponomeutoidea</taxon>
        <taxon>Plutellidae</taxon>
        <taxon>Plutella</taxon>
    </lineage>
</organism>
<dbReference type="PANTHER" id="PTHR37162">
    <property type="entry name" value="HAT FAMILY DIMERISATION DOMAINCONTAINING PROTEIN-RELATED"/>
    <property type="match status" value="1"/>
</dbReference>
<sequence length="492" mass="55279">MDKFVRRLPPKPNLTKVAEGEKSQPSTSTIPATPGITALSDSNPNSKLEPKIIRSSKTVATKEAAKTRPAEPEHPATSSTEQIDNEPGSDKESLVVEPPAKKRKQVYKFNDDWLSQSLFCKWLEKKEGKDKEPTAFCKLCEVSMANHKPVLERHMATTKHQTNACAIQGTKHIGDLIAKTADASKDQARRAEVKVTAFLAEHNLSLSLADSLVPFIRNTFPDSTIARQMSLGRTKATEVLTKVVAPACRSELISQLKTHGNFFSLVMDETTDVSTKKQCALSVIFYNKDTENVETRFFDLYETDSGKAEDLCEAMLLRLKNNNIPLENVVGFASDTTNSMVGQHNSVFSHLKENIPNITCVKCSCHMIHLVASKACSKLPSSIEDLLRLIGAHFSRSSKRVTRLQECQKFYEVEIHKILSPANTRWLSLKACVDRTLEQYVVLTEYFRLEMFEDGTSANVRIYEGLENKLTKVYLEFLSYILEFLTDFNKLF</sequence>
<proteinExistence type="predicted"/>
<name>A0A8S4DL96_PLUXY</name>
<protein>
    <submittedName>
        <fullName evidence="2">(diamondback moth) hypothetical protein</fullName>
    </submittedName>
</protein>
<reference evidence="2" key="1">
    <citation type="submission" date="2020-11" db="EMBL/GenBank/DDBJ databases">
        <authorList>
            <person name="Whiteford S."/>
        </authorList>
    </citation>
    <scope>NUCLEOTIDE SEQUENCE</scope>
</reference>
<evidence type="ECO:0000313" key="3">
    <source>
        <dbReference type="Proteomes" id="UP000653454"/>
    </source>
</evidence>
<keyword evidence="3" id="KW-1185">Reference proteome</keyword>
<accession>A0A8S4DL96</accession>
<gene>
    <name evidence="2" type="ORF">PLXY2_LOCUS2011</name>
</gene>
<feature type="region of interest" description="Disordered" evidence="1">
    <location>
        <begin position="1"/>
        <end position="97"/>
    </location>
</feature>
<dbReference type="Proteomes" id="UP000653454">
    <property type="component" value="Unassembled WGS sequence"/>
</dbReference>
<evidence type="ECO:0000256" key="1">
    <source>
        <dbReference type="SAM" id="MobiDB-lite"/>
    </source>
</evidence>
<dbReference type="SUPFAM" id="SSF53098">
    <property type="entry name" value="Ribonuclease H-like"/>
    <property type="match status" value="1"/>
</dbReference>
<evidence type="ECO:0000313" key="2">
    <source>
        <dbReference type="EMBL" id="CAG9098888.1"/>
    </source>
</evidence>
<dbReference type="InterPro" id="IPR012337">
    <property type="entry name" value="RNaseH-like_sf"/>
</dbReference>
<feature type="compositionally biased region" description="Basic and acidic residues" evidence="1">
    <location>
        <begin position="63"/>
        <end position="74"/>
    </location>
</feature>
<dbReference type="PANTHER" id="PTHR37162:SF1">
    <property type="entry name" value="BED-TYPE DOMAIN-CONTAINING PROTEIN"/>
    <property type="match status" value="1"/>
</dbReference>
<dbReference type="EMBL" id="CAJHNJ030000005">
    <property type="protein sequence ID" value="CAG9098888.1"/>
    <property type="molecule type" value="Genomic_DNA"/>
</dbReference>